<organism evidence="1 2">
    <name type="scientific">Candidatus Falkowbacteria bacterium CG10_big_fil_rev_8_21_14_0_10_39_11</name>
    <dbReference type="NCBI Taxonomy" id="1974565"/>
    <lineage>
        <taxon>Bacteria</taxon>
        <taxon>Candidatus Falkowiibacteriota</taxon>
    </lineage>
</organism>
<evidence type="ECO:0000313" key="2">
    <source>
        <dbReference type="Proteomes" id="UP000229901"/>
    </source>
</evidence>
<dbReference type="EMBL" id="PFAP01000003">
    <property type="protein sequence ID" value="PIR94542.1"/>
    <property type="molecule type" value="Genomic_DNA"/>
</dbReference>
<sequence>MTVGSQGVDFIHREFRGHNFGKRPEYCQISHLPICNADMVLPVEGGFIRVAKLVEREKQWLADQGMRKLPNGYKLTKLCLSDLRVLYRMFLNSYKLTAQQRIHIRESVSIMGGDEILDKT</sequence>
<dbReference type="AlphaFoldDB" id="A0A2H0V650"/>
<proteinExistence type="predicted"/>
<comment type="caution">
    <text evidence="1">The sequence shown here is derived from an EMBL/GenBank/DDBJ whole genome shotgun (WGS) entry which is preliminary data.</text>
</comment>
<gene>
    <name evidence="1" type="ORF">COT97_00665</name>
</gene>
<reference evidence="2" key="1">
    <citation type="submission" date="2017-09" db="EMBL/GenBank/DDBJ databases">
        <title>Depth-based differentiation of microbial function through sediment-hosted aquifers and enrichment of novel symbionts in the deep terrestrial subsurface.</title>
        <authorList>
            <person name="Probst A.J."/>
            <person name="Ladd B."/>
            <person name="Jarett J.K."/>
            <person name="Geller-Mcgrath D.E."/>
            <person name="Sieber C.M.K."/>
            <person name="Emerson J.B."/>
            <person name="Anantharaman K."/>
            <person name="Thomas B.C."/>
            <person name="Malmstrom R."/>
            <person name="Stieglmeier M."/>
            <person name="Klingl A."/>
            <person name="Woyke T."/>
            <person name="Ryan C.M."/>
            <person name="Banfield J.F."/>
        </authorList>
    </citation>
    <scope>NUCLEOTIDE SEQUENCE [LARGE SCALE GENOMIC DNA]</scope>
</reference>
<accession>A0A2H0V650</accession>
<protein>
    <submittedName>
        <fullName evidence="1">Uncharacterized protein</fullName>
    </submittedName>
</protein>
<name>A0A2H0V650_9BACT</name>
<evidence type="ECO:0000313" key="1">
    <source>
        <dbReference type="EMBL" id="PIR94542.1"/>
    </source>
</evidence>
<dbReference type="Proteomes" id="UP000229901">
    <property type="component" value="Unassembled WGS sequence"/>
</dbReference>